<dbReference type="InterPro" id="IPR011990">
    <property type="entry name" value="TPR-like_helical_dom_sf"/>
</dbReference>
<sequence length="1041" mass="117728">MLIPLSANCSRPLPRAFVPARSFPSNTQQHSHHNALHLASQATPWFCAAGCFSNYHGNTSVMRDTCHVIGLRRPMSYCAGAPTETRYRSPARQTLAIRFIYGMHLHPDRSFSHLASLATSKEPNHASSSTNETSDPLHIPAHNLSPAQLSRAGATAIRVSLQHKAPWDAFHLLHSMRWSYNKYQHDASHHPASKFRNPGKSFVPIDFGQPVSPRLAAHCLIHGLLRAGLQKPAAKLAEQMMDDGVGFRTKTFEALLRALHPNTLVPGEDRTLYNRVKHFFPRTYQPQGREVLAIRNVMPADPLTRYAVRLLRDARKHRWQRTQSMYETVVHACLVQGEILVASLLLALLIKDYQLQRACARMAQKTGAEQPESSLRAEDRPLIPQRGFRHLSGLHPKQPFQQILEFLSQNISKGPDDALFAESSQSLAILASALDTRQLPMYQLSFLIRLLYSYPRNNTQVWATQRNGQARQLNAYSYFHSVLVRLALSLPSGTPWGIVLYPKTWLRPLDIESYNALIHYALRHRYSMDLAQKVINHMTDVRQPPLSPNTITYSILLRSSTLLRRNDMAEQVLQKVRSSVSPAKLGLTAQEAQAATETTAQGIQAAADNRAQEAQAVAESKVEGDAPENEVVGLVAPPWRSLQISALIGKLQKHRFDVPDSSKPLRMDVSLLTSYITHLVSIDKCDAVADVLFQVLPELAAVDHPDWGTSSVEYRKLLMQLNREKCVQRAMRYGPYFFTSVLNALSKAGRTGLAERVWLLAKKAEAASWKAASRGDSSAPSAQRPKPWALPVHAYTTMVQCYANEARKGLMMKRARRREEDSDVRWDVEWIPASINKVHVIGWARYFLQRLTQQEAPNWRRSVNGQKMGILLYRSMRGGAQSVYRSLLDLQSNRVQPPDNVELPVPDERFFNATLDLFGRRPGIFVRKTHPTRSHWRQRLRRARTRYVRQDVMSPHWTPVLEEVARDMNTTGLTVPAGFREVLIGRWQDISTTLSSDEESSTMRKTSLLRPYAFPRIPKRPRFRPHAAPTVKTRGLPIGGR</sequence>
<evidence type="ECO:0000256" key="2">
    <source>
        <dbReference type="SAM" id="MobiDB-lite"/>
    </source>
</evidence>
<dbReference type="PANTHER" id="PTHR47942:SF63">
    <property type="entry name" value="PENTATRICOPEPTIDE REPEAT-CONTAINING PROTEIN"/>
    <property type="match status" value="1"/>
</dbReference>
<dbReference type="Gene3D" id="1.25.40.10">
    <property type="entry name" value="Tetratricopeptide repeat domain"/>
    <property type="match status" value="1"/>
</dbReference>
<dbReference type="AlphaFoldDB" id="A0A4S4LP94"/>
<reference evidence="3 4" key="1">
    <citation type="submission" date="2019-02" db="EMBL/GenBank/DDBJ databases">
        <title>Genome sequencing of the rare red list fungi Bondarzewia mesenterica.</title>
        <authorList>
            <person name="Buettner E."/>
            <person name="Kellner H."/>
        </authorList>
    </citation>
    <scope>NUCLEOTIDE SEQUENCE [LARGE SCALE GENOMIC DNA]</scope>
    <source>
        <strain evidence="3 4">DSM 108281</strain>
    </source>
</reference>
<protein>
    <submittedName>
        <fullName evidence="3">Uncharacterized protein</fullName>
    </submittedName>
</protein>
<feature type="region of interest" description="Disordered" evidence="2">
    <location>
        <begin position="1019"/>
        <end position="1041"/>
    </location>
</feature>
<dbReference type="OrthoDB" id="2554293at2759"/>
<keyword evidence="1" id="KW-0677">Repeat</keyword>
<organism evidence="3 4">
    <name type="scientific">Bondarzewia mesenterica</name>
    <dbReference type="NCBI Taxonomy" id="1095465"/>
    <lineage>
        <taxon>Eukaryota</taxon>
        <taxon>Fungi</taxon>
        <taxon>Dikarya</taxon>
        <taxon>Basidiomycota</taxon>
        <taxon>Agaricomycotina</taxon>
        <taxon>Agaricomycetes</taxon>
        <taxon>Russulales</taxon>
        <taxon>Bondarzewiaceae</taxon>
        <taxon>Bondarzewia</taxon>
    </lineage>
</organism>
<name>A0A4S4LP94_9AGAM</name>
<dbReference type="PANTHER" id="PTHR47942">
    <property type="entry name" value="TETRATRICOPEPTIDE REPEAT (TPR)-LIKE SUPERFAMILY PROTEIN-RELATED"/>
    <property type="match status" value="1"/>
</dbReference>
<evidence type="ECO:0000313" key="3">
    <source>
        <dbReference type="EMBL" id="THH13321.1"/>
    </source>
</evidence>
<evidence type="ECO:0000256" key="1">
    <source>
        <dbReference type="ARBA" id="ARBA00022737"/>
    </source>
</evidence>
<gene>
    <name evidence="3" type="ORF">EW146_g6880</name>
</gene>
<proteinExistence type="predicted"/>
<accession>A0A4S4LP94</accession>
<comment type="caution">
    <text evidence="3">The sequence shown here is derived from an EMBL/GenBank/DDBJ whole genome shotgun (WGS) entry which is preliminary data.</text>
</comment>
<dbReference type="EMBL" id="SGPL01000364">
    <property type="protein sequence ID" value="THH13321.1"/>
    <property type="molecule type" value="Genomic_DNA"/>
</dbReference>
<keyword evidence="4" id="KW-1185">Reference proteome</keyword>
<dbReference type="Proteomes" id="UP000310158">
    <property type="component" value="Unassembled WGS sequence"/>
</dbReference>
<dbReference type="InterPro" id="IPR051222">
    <property type="entry name" value="PPR/CCM1_RNA-binding"/>
</dbReference>
<evidence type="ECO:0000313" key="4">
    <source>
        <dbReference type="Proteomes" id="UP000310158"/>
    </source>
</evidence>